<evidence type="ECO:0000313" key="1">
    <source>
        <dbReference type="EMBL" id="KAK3063626.1"/>
    </source>
</evidence>
<dbReference type="Proteomes" id="UP001186974">
    <property type="component" value="Unassembled WGS sequence"/>
</dbReference>
<comment type="caution">
    <text evidence="1">The sequence shown here is derived from an EMBL/GenBank/DDBJ whole genome shotgun (WGS) entry which is preliminary data.</text>
</comment>
<protein>
    <submittedName>
        <fullName evidence="1">Uncharacterized protein</fullName>
    </submittedName>
</protein>
<gene>
    <name evidence="1" type="ORF">LTS18_014010</name>
</gene>
<evidence type="ECO:0000313" key="2">
    <source>
        <dbReference type="Proteomes" id="UP001186974"/>
    </source>
</evidence>
<reference evidence="1" key="1">
    <citation type="submission" date="2024-09" db="EMBL/GenBank/DDBJ databases">
        <title>Black Yeasts Isolated from many extreme environments.</title>
        <authorList>
            <person name="Coleine C."/>
            <person name="Stajich J.E."/>
            <person name="Selbmann L."/>
        </authorList>
    </citation>
    <scope>NUCLEOTIDE SEQUENCE</scope>
    <source>
        <strain evidence="1">CCFEE 5737</strain>
    </source>
</reference>
<proteinExistence type="predicted"/>
<keyword evidence="2" id="KW-1185">Reference proteome</keyword>
<accession>A0ACC3D8X1</accession>
<sequence>MSDPILARPFTITHALRAQRCHSHDRFARGPAFRGKATPTSASSDTLSSIRQKTVQVISQRLEGRGVLGSAVTERSIPYLLPTSHEDVCDDVLEQPLVTPQVDVGRCTLLRPSNRHTSHTGLTVVYAVEALFPYVLEDAVVEDIVDADITTTVDQSHIDLREQAAIVLFGSSVLNVDTGGQRYVHITTNDCITFSIPHTDTVSLFKSATQPCSDEVKYTVMWHAAQCKEYADELLDTTGTNCWPISYQLEQSYASSATPAMTQNGYTAFLTIADEFPISKVKNPVTFYDEDECRRTTSGSPLITLLPGRSLGRQSTIEPLRE</sequence>
<organism evidence="1 2">
    <name type="scientific">Coniosporium uncinatum</name>
    <dbReference type="NCBI Taxonomy" id="93489"/>
    <lineage>
        <taxon>Eukaryota</taxon>
        <taxon>Fungi</taxon>
        <taxon>Dikarya</taxon>
        <taxon>Ascomycota</taxon>
        <taxon>Pezizomycotina</taxon>
        <taxon>Dothideomycetes</taxon>
        <taxon>Dothideomycetes incertae sedis</taxon>
        <taxon>Coniosporium</taxon>
    </lineage>
</organism>
<name>A0ACC3D8X1_9PEZI</name>
<dbReference type="EMBL" id="JAWDJW010006775">
    <property type="protein sequence ID" value="KAK3063626.1"/>
    <property type="molecule type" value="Genomic_DNA"/>
</dbReference>